<keyword evidence="2" id="KW-1185">Reference proteome</keyword>
<sequence length="60" mass="6545">MNEIDILFPLLEFLYDVNDGSEIYAEVGVSAKEKWRTLVTFALGDVVVESGVATVRGNGP</sequence>
<name>A0ABU6WXN3_9FABA</name>
<protein>
    <submittedName>
        <fullName evidence="1">Uncharacterized protein</fullName>
    </submittedName>
</protein>
<accession>A0ABU6WXN3</accession>
<evidence type="ECO:0000313" key="2">
    <source>
        <dbReference type="Proteomes" id="UP001341840"/>
    </source>
</evidence>
<feature type="non-terminal residue" evidence="1">
    <location>
        <position position="60"/>
    </location>
</feature>
<evidence type="ECO:0000313" key="1">
    <source>
        <dbReference type="EMBL" id="MED6188853.1"/>
    </source>
</evidence>
<proteinExistence type="predicted"/>
<organism evidence="1 2">
    <name type="scientific">Stylosanthes scabra</name>
    <dbReference type="NCBI Taxonomy" id="79078"/>
    <lineage>
        <taxon>Eukaryota</taxon>
        <taxon>Viridiplantae</taxon>
        <taxon>Streptophyta</taxon>
        <taxon>Embryophyta</taxon>
        <taxon>Tracheophyta</taxon>
        <taxon>Spermatophyta</taxon>
        <taxon>Magnoliopsida</taxon>
        <taxon>eudicotyledons</taxon>
        <taxon>Gunneridae</taxon>
        <taxon>Pentapetalae</taxon>
        <taxon>rosids</taxon>
        <taxon>fabids</taxon>
        <taxon>Fabales</taxon>
        <taxon>Fabaceae</taxon>
        <taxon>Papilionoideae</taxon>
        <taxon>50 kb inversion clade</taxon>
        <taxon>dalbergioids sensu lato</taxon>
        <taxon>Dalbergieae</taxon>
        <taxon>Pterocarpus clade</taxon>
        <taxon>Stylosanthes</taxon>
    </lineage>
</organism>
<dbReference type="Proteomes" id="UP001341840">
    <property type="component" value="Unassembled WGS sequence"/>
</dbReference>
<gene>
    <name evidence="1" type="ORF">PIB30_089885</name>
</gene>
<reference evidence="1 2" key="1">
    <citation type="journal article" date="2023" name="Plants (Basel)">
        <title>Bridging the Gap: Combining Genomics and Transcriptomics Approaches to Understand Stylosanthes scabra, an Orphan Legume from the Brazilian Caatinga.</title>
        <authorList>
            <person name="Ferreira-Neto J.R.C."/>
            <person name="da Silva M.D."/>
            <person name="Binneck E."/>
            <person name="de Melo N.F."/>
            <person name="da Silva R.H."/>
            <person name="de Melo A.L.T.M."/>
            <person name="Pandolfi V."/>
            <person name="Bustamante F.O."/>
            <person name="Brasileiro-Vidal A.C."/>
            <person name="Benko-Iseppon A.M."/>
        </authorList>
    </citation>
    <scope>NUCLEOTIDE SEQUENCE [LARGE SCALE GENOMIC DNA]</scope>
    <source>
        <tissue evidence="1">Leaves</tissue>
    </source>
</reference>
<comment type="caution">
    <text evidence="1">The sequence shown here is derived from an EMBL/GenBank/DDBJ whole genome shotgun (WGS) entry which is preliminary data.</text>
</comment>
<dbReference type="EMBL" id="JASCZI010182946">
    <property type="protein sequence ID" value="MED6188853.1"/>
    <property type="molecule type" value="Genomic_DNA"/>
</dbReference>